<feature type="signal peptide" evidence="1">
    <location>
        <begin position="1"/>
        <end position="22"/>
    </location>
</feature>
<sequence>MIRFPFALAVFLAACMTAQLSAADAHQGFYEIHLELSGTSPTSERPENLAMPAMHAKANVPFSIDAGGILPRDPQFDGPPLETGMRLAGILRPNANGQLQLQATLRRSEEVENDAGVTIVRHDSVDVRMTLQGAELDPQLAAIQPPKGRMIKLSETRSLIIRVRPVSRDATAGQPIAIPSTAPLPVN</sequence>
<accession>A0A9X1MRE3</accession>
<comment type="caution">
    <text evidence="2">The sequence shown here is derived from an EMBL/GenBank/DDBJ whole genome shotgun (WGS) entry which is preliminary data.</text>
</comment>
<evidence type="ECO:0000313" key="3">
    <source>
        <dbReference type="Proteomes" id="UP001139103"/>
    </source>
</evidence>
<keyword evidence="3" id="KW-1185">Reference proteome</keyword>
<dbReference type="Proteomes" id="UP001139103">
    <property type="component" value="Unassembled WGS sequence"/>
</dbReference>
<reference evidence="2" key="1">
    <citation type="submission" date="2021-11" db="EMBL/GenBank/DDBJ databases">
        <title>Genome sequence.</title>
        <authorList>
            <person name="Sun Q."/>
        </authorList>
    </citation>
    <scope>NUCLEOTIDE SEQUENCE</scope>
    <source>
        <strain evidence="2">JC732</strain>
    </source>
</reference>
<dbReference type="RefSeq" id="WP_230224847.1">
    <property type="nucleotide sequence ID" value="NZ_JAJKFT010000010.1"/>
</dbReference>
<keyword evidence="1" id="KW-0732">Signal</keyword>
<gene>
    <name evidence="2" type="ORF">LOC68_26630</name>
</gene>
<dbReference type="EMBL" id="JAJKFT010000010">
    <property type="protein sequence ID" value="MCC9631988.1"/>
    <property type="molecule type" value="Genomic_DNA"/>
</dbReference>
<protein>
    <submittedName>
        <fullName evidence="2">Uncharacterized protein</fullName>
    </submittedName>
</protein>
<evidence type="ECO:0000313" key="2">
    <source>
        <dbReference type="EMBL" id="MCC9631988.1"/>
    </source>
</evidence>
<proteinExistence type="predicted"/>
<organism evidence="2 3">
    <name type="scientific">Blastopirellula sediminis</name>
    <dbReference type="NCBI Taxonomy" id="2894196"/>
    <lineage>
        <taxon>Bacteria</taxon>
        <taxon>Pseudomonadati</taxon>
        <taxon>Planctomycetota</taxon>
        <taxon>Planctomycetia</taxon>
        <taxon>Pirellulales</taxon>
        <taxon>Pirellulaceae</taxon>
        <taxon>Blastopirellula</taxon>
    </lineage>
</organism>
<feature type="chain" id="PRO_5040724902" evidence="1">
    <location>
        <begin position="23"/>
        <end position="187"/>
    </location>
</feature>
<name>A0A9X1MRE3_9BACT</name>
<dbReference type="AlphaFoldDB" id="A0A9X1MRE3"/>
<evidence type="ECO:0000256" key="1">
    <source>
        <dbReference type="SAM" id="SignalP"/>
    </source>
</evidence>
<dbReference type="PROSITE" id="PS51257">
    <property type="entry name" value="PROKAR_LIPOPROTEIN"/>
    <property type="match status" value="1"/>
</dbReference>